<accession>A0A4Y8AKT7</accession>
<dbReference type="OrthoDB" id="794725at2"/>
<dbReference type="Proteomes" id="UP000583101">
    <property type="component" value="Unassembled WGS sequence"/>
</dbReference>
<gene>
    <name evidence="3" type="ORF">E2R65_02845</name>
    <name evidence="2" type="ORF">GGR35_000421</name>
</gene>
<reference evidence="2 5" key="3">
    <citation type="submission" date="2020-08" db="EMBL/GenBank/DDBJ databases">
        <title>Genomic Encyclopedia of Type Strains, Phase IV (KMG-IV): sequencing the most valuable type-strain genomes for metagenomic binning, comparative biology and taxonomic classification.</title>
        <authorList>
            <person name="Goeker M."/>
        </authorList>
    </citation>
    <scope>NUCLEOTIDE SEQUENCE [LARGE SCALE GENOMIC DNA]</scope>
    <source>
        <strain evidence="2 5">DSM 100995</strain>
    </source>
</reference>
<keyword evidence="5" id="KW-1185">Reference proteome</keyword>
<protein>
    <recommendedName>
        <fullName evidence="6">Lipoprotein</fullName>
    </recommendedName>
</protein>
<evidence type="ECO:0000256" key="1">
    <source>
        <dbReference type="SAM" id="SignalP"/>
    </source>
</evidence>
<dbReference type="EMBL" id="JACIEG010000001">
    <property type="protein sequence ID" value="MBB3967835.1"/>
    <property type="molecule type" value="Genomic_DNA"/>
</dbReference>
<comment type="caution">
    <text evidence="3">The sequence shown here is derived from an EMBL/GenBank/DDBJ whole genome shotgun (WGS) entry which is preliminary data.</text>
</comment>
<dbReference type="RefSeq" id="WP_134334956.1">
    <property type="nucleotide sequence ID" value="NZ_BMCZ01000001.1"/>
</dbReference>
<reference evidence="3" key="2">
    <citation type="submission" date="2019-03" db="EMBL/GenBank/DDBJ databases">
        <authorList>
            <person name="Yan Y.-Q."/>
            <person name="Du Z.-J."/>
        </authorList>
    </citation>
    <scope>NUCLEOTIDE SEQUENCE</scope>
    <source>
        <strain evidence="3">PP-F2FG21</strain>
    </source>
</reference>
<dbReference type="Proteomes" id="UP000297248">
    <property type="component" value="Unassembled WGS sequence"/>
</dbReference>
<evidence type="ECO:0008006" key="6">
    <source>
        <dbReference type="Google" id="ProtNLM"/>
    </source>
</evidence>
<name>A0A4Y8AKT7_9SPHI</name>
<keyword evidence="1" id="KW-0732">Signal</keyword>
<dbReference type="AlphaFoldDB" id="A0A4Y8AKT7"/>
<feature type="signal peptide" evidence="1">
    <location>
        <begin position="1"/>
        <end position="20"/>
    </location>
</feature>
<evidence type="ECO:0000313" key="5">
    <source>
        <dbReference type="Proteomes" id="UP000583101"/>
    </source>
</evidence>
<dbReference type="PROSITE" id="PS51257">
    <property type="entry name" value="PROKAR_LIPOPROTEIN"/>
    <property type="match status" value="1"/>
</dbReference>
<reference evidence="3 4" key="1">
    <citation type="journal article" date="2016" name="Int. J. Syst. Evol. Microbiol.">
        <title>Proposal of Mucilaginibacter phyllosphaerae sp. nov. isolated from the phyllosphere of Galium album.</title>
        <authorList>
            <person name="Aydogan E.L."/>
            <person name="Busse H.J."/>
            <person name="Moser G."/>
            <person name="Muller C."/>
            <person name="Kampfer P."/>
            <person name="Glaeser S.P."/>
        </authorList>
    </citation>
    <scope>NUCLEOTIDE SEQUENCE [LARGE SCALE GENOMIC DNA]</scope>
    <source>
        <strain evidence="3 4">PP-F2FG21</strain>
    </source>
</reference>
<organism evidence="3 4">
    <name type="scientific">Mucilaginibacter phyllosphaerae</name>
    <dbReference type="NCBI Taxonomy" id="1812349"/>
    <lineage>
        <taxon>Bacteria</taxon>
        <taxon>Pseudomonadati</taxon>
        <taxon>Bacteroidota</taxon>
        <taxon>Sphingobacteriia</taxon>
        <taxon>Sphingobacteriales</taxon>
        <taxon>Sphingobacteriaceae</taxon>
        <taxon>Mucilaginibacter</taxon>
    </lineage>
</organism>
<evidence type="ECO:0000313" key="2">
    <source>
        <dbReference type="EMBL" id="MBB3967835.1"/>
    </source>
</evidence>
<evidence type="ECO:0000313" key="3">
    <source>
        <dbReference type="EMBL" id="TEW69121.1"/>
    </source>
</evidence>
<dbReference type="EMBL" id="SNQG01000001">
    <property type="protein sequence ID" value="TEW69121.1"/>
    <property type="molecule type" value="Genomic_DNA"/>
</dbReference>
<proteinExistence type="predicted"/>
<evidence type="ECO:0000313" key="4">
    <source>
        <dbReference type="Proteomes" id="UP000297248"/>
    </source>
</evidence>
<sequence>MKKLVYVLPLLLTLAAGCLGNNNGDPIPDPAGTFSGEFRRITRNSNSTIDTLKANIKVIIEPGIGYHVLGDTSTIHAGSKGHYGIAGNGIKFVDDTYPQTGTPQKTHLEGEYLFVYNGSVFQMTRTSENLALQYDLKKTN</sequence>
<feature type="chain" id="PRO_5044616792" description="Lipoprotein" evidence="1">
    <location>
        <begin position="21"/>
        <end position="140"/>
    </location>
</feature>